<evidence type="ECO:0008006" key="5">
    <source>
        <dbReference type="Google" id="ProtNLM"/>
    </source>
</evidence>
<evidence type="ECO:0000256" key="1">
    <source>
        <dbReference type="SAM" id="Coils"/>
    </source>
</evidence>
<dbReference type="InterPro" id="IPR036785">
    <property type="entry name" value="YkyA-like_sf"/>
</dbReference>
<dbReference type="Pfam" id="PF10368">
    <property type="entry name" value="YkyA"/>
    <property type="match status" value="1"/>
</dbReference>
<evidence type="ECO:0000313" key="3">
    <source>
        <dbReference type="EMBL" id="PQD94966.1"/>
    </source>
</evidence>
<dbReference type="Proteomes" id="UP000239663">
    <property type="component" value="Unassembled WGS sequence"/>
</dbReference>
<organism evidence="3 4">
    <name type="scientific">Pradoshia eiseniae</name>
    <dbReference type="NCBI Taxonomy" id="2064768"/>
    <lineage>
        <taxon>Bacteria</taxon>
        <taxon>Bacillati</taxon>
        <taxon>Bacillota</taxon>
        <taxon>Bacilli</taxon>
        <taxon>Bacillales</taxon>
        <taxon>Bacillaceae</taxon>
        <taxon>Pradoshia</taxon>
    </lineage>
</organism>
<gene>
    <name evidence="3" type="ORF">CYL18_11570</name>
</gene>
<keyword evidence="2" id="KW-0732">Signal</keyword>
<dbReference type="PROSITE" id="PS51257">
    <property type="entry name" value="PROKAR_LIPOPROTEIN"/>
    <property type="match status" value="1"/>
</dbReference>
<dbReference type="Gene3D" id="1.20.120.570">
    <property type="entry name" value="YkyA-like"/>
    <property type="match status" value="1"/>
</dbReference>
<feature type="coiled-coil region" evidence="1">
    <location>
        <begin position="89"/>
        <end position="208"/>
    </location>
</feature>
<dbReference type="AlphaFoldDB" id="A0A2S7MYX4"/>
<dbReference type="InterPro" id="IPR019454">
    <property type="entry name" value="Lipoprot_YkyA-like"/>
</dbReference>
<protein>
    <recommendedName>
        <fullName evidence="5">Cell-wall binding lipoprotein</fullName>
    </recommendedName>
</protein>
<reference evidence="3 4" key="1">
    <citation type="submission" date="2017-12" db="EMBL/GenBank/DDBJ databases">
        <title>Taxonomic description and draft genome of Pradoshia cofamensis Gen. nov., sp. nov., a thermotolerant bacillale isolated from anterior gut of earthworm Eisenia fetida.</title>
        <authorList>
            <person name="Saha T."/>
            <person name="Chakraborty R."/>
        </authorList>
    </citation>
    <scope>NUCLEOTIDE SEQUENCE [LARGE SCALE GENOMIC DNA]</scope>
    <source>
        <strain evidence="3 4">EAG3</strain>
    </source>
</reference>
<dbReference type="SUPFAM" id="SSF140423">
    <property type="entry name" value="MW0975(SA0943)-like"/>
    <property type="match status" value="1"/>
</dbReference>
<dbReference type="EMBL" id="PKOZ01000006">
    <property type="protein sequence ID" value="PQD94966.1"/>
    <property type="molecule type" value="Genomic_DNA"/>
</dbReference>
<sequence length="222" mass="26125">MTGQRKFMILLLGIVLVLSAAGCSNKTPEEKSYDFLEELASIEKGYEEQHEPLQKLEAEDNEIYAQIIELGMKEMEEITSLSNDAIEGIKKREELMKKEKESIDDSRQQFSEFEELIDKLSDEKAKEEAEELQEIMQKRYKDYDKLYDLYLVSLDEEKKLYELFKDENTTRDQLETQIKSVNEAYTNLSEANNQYNKQTEKYNEKKISFYKTTGIEIESEQP</sequence>
<feature type="signal peptide" evidence="2">
    <location>
        <begin position="1"/>
        <end position="20"/>
    </location>
</feature>
<feature type="chain" id="PRO_5039299495" description="Cell-wall binding lipoprotein" evidence="2">
    <location>
        <begin position="21"/>
        <end position="222"/>
    </location>
</feature>
<proteinExistence type="predicted"/>
<evidence type="ECO:0000256" key="2">
    <source>
        <dbReference type="SAM" id="SignalP"/>
    </source>
</evidence>
<evidence type="ECO:0000313" key="4">
    <source>
        <dbReference type="Proteomes" id="UP000239663"/>
    </source>
</evidence>
<name>A0A2S7MYX4_9BACI</name>
<keyword evidence="1" id="KW-0175">Coiled coil</keyword>
<comment type="caution">
    <text evidence="3">The sequence shown here is derived from an EMBL/GenBank/DDBJ whole genome shotgun (WGS) entry which is preliminary data.</text>
</comment>
<dbReference type="OrthoDB" id="2576511at2"/>
<accession>A0A2S7MYX4</accession>
<keyword evidence="4" id="KW-1185">Reference proteome</keyword>
<dbReference type="RefSeq" id="WP_104849671.1">
    <property type="nucleotide sequence ID" value="NZ_PKOZ01000006.1"/>
</dbReference>